<feature type="compositionally biased region" description="Basic residues" evidence="1">
    <location>
        <begin position="682"/>
        <end position="691"/>
    </location>
</feature>
<feature type="region of interest" description="Disordered" evidence="1">
    <location>
        <begin position="497"/>
        <end position="550"/>
    </location>
</feature>
<dbReference type="InterPro" id="IPR045266">
    <property type="entry name" value="DOH_DOMON"/>
</dbReference>
<protein>
    <submittedName>
        <fullName evidence="3">DOMON domain-containing protein</fullName>
    </submittedName>
</protein>
<accession>A0AAD4NET6</accession>
<dbReference type="PANTHER" id="PTHR36516">
    <property type="entry name" value="PROTEIN CBG04168-RELATED"/>
    <property type="match status" value="1"/>
</dbReference>
<reference evidence="3" key="1">
    <citation type="submission" date="2022-01" db="EMBL/GenBank/DDBJ databases">
        <title>Genome Sequence Resource for Two Populations of Ditylenchus destructor, the Migratory Endoparasitic Phytonematode.</title>
        <authorList>
            <person name="Zhang H."/>
            <person name="Lin R."/>
            <person name="Xie B."/>
        </authorList>
    </citation>
    <scope>NUCLEOTIDE SEQUENCE</scope>
    <source>
        <strain evidence="3">BazhouSP</strain>
    </source>
</reference>
<comment type="caution">
    <text evidence="3">The sequence shown here is derived from an EMBL/GenBank/DDBJ whole genome shotgun (WGS) entry which is preliminary data.</text>
</comment>
<evidence type="ECO:0000313" key="4">
    <source>
        <dbReference type="Proteomes" id="UP001201812"/>
    </source>
</evidence>
<dbReference type="PROSITE" id="PS50836">
    <property type="entry name" value="DOMON"/>
    <property type="match status" value="2"/>
</dbReference>
<evidence type="ECO:0000313" key="3">
    <source>
        <dbReference type="EMBL" id="KAI1722081.1"/>
    </source>
</evidence>
<dbReference type="SMART" id="SM00664">
    <property type="entry name" value="DoH"/>
    <property type="match status" value="2"/>
</dbReference>
<sequence>MASAVPNKYQRPSCEFHSPDYSLEWAYEPISKSIVFVLRANGDASFWTGVGFGDRNNNSMVDFIGVFVKNGGAQAGITDAFIDSTNGNLTPDPNSNVQTISIGVSNTALAENGTQVTAKFARPINSKDSKHDLDIAACTIFNLPLLAVPMETEEKDAQNYLKWLKQLRVCDIEKYCTVDVRELKLRESAKNFPSNKEELSPVEESKLLTQPIDGPKKEQKQADALEVAHSVDYSGTGDPCSYRGPHYSLNWSYNKASDCVDFVMRHGIKKGKWWSAVGIGDTMLDMDIGVLFLEDGKVQKISDFFSNSYGVPSEDVEQNWVLHKSKSKIVKALGGEEEDHVELYFSRVINSPDTERDRSMDGCVLFQFAANSGIYTGEGNNLRIHKHKDWPDLYKACDLKKRCAQSGTSKAHTQGHHQSKRGDGADSDVDLGQSLDDAASTTSSPGNLTLIEAAVGDSLQEARNFTERDNGPQIGNLGGGNDNVIDLLTRDATTTIAEQSTSTTESSLISSNPPNDADLLAQPPSSATSSGSSTTASSTSDTTTLPNAQGLNNETLELSTMLSLFGEFTTNDGNSTPETTTATLEGSTETSTTNAAVGAILGLLNRAGNDSASESNKVETTPAAPSTPTIETVTERIRNEMGTTLAAAAAAEALQTIPVTPVGSSESTTIPTTEATTAISTTKKKGGKKGRNNNGKGQQNKPENEPSSTTPETTSSGSSSVIPTDGSSTSQPALNLAPVTESNPGLEPIQQNPENLSTTSVAEFTTTVSVPTTSGDDSRIGSSASENVSTTGSVTTANPSASTRLAIITEESLRRNNITGTGISCQPLKPDLEVCHAYMDNYFGEVKQWADKHQELMDNQFGKACKLLSAVPHVPSLCCQIFRDKCAAHL</sequence>
<dbReference type="Proteomes" id="UP001201812">
    <property type="component" value="Unassembled WGS sequence"/>
</dbReference>
<feature type="domain" description="DOMON" evidence="2">
    <location>
        <begin position="19"/>
        <end position="147"/>
    </location>
</feature>
<dbReference type="EMBL" id="JAKKPZ010000004">
    <property type="protein sequence ID" value="KAI1722081.1"/>
    <property type="molecule type" value="Genomic_DNA"/>
</dbReference>
<feature type="compositionally biased region" description="Low complexity" evidence="1">
    <location>
        <begin position="692"/>
        <end position="730"/>
    </location>
</feature>
<dbReference type="AlphaFoldDB" id="A0AAD4NET6"/>
<feature type="compositionally biased region" description="Low complexity" evidence="1">
    <location>
        <begin position="497"/>
        <end position="511"/>
    </location>
</feature>
<dbReference type="CDD" id="cd09631">
    <property type="entry name" value="DOMON_DOH"/>
    <property type="match status" value="2"/>
</dbReference>
<dbReference type="InterPro" id="IPR005018">
    <property type="entry name" value="DOMON_domain"/>
</dbReference>
<gene>
    <name evidence="3" type="ORF">DdX_04381</name>
</gene>
<feature type="region of interest" description="Disordered" evidence="1">
    <location>
        <begin position="608"/>
        <end position="631"/>
    </location>
</feature>
<feature type="compositionally biased region" description="Polar residues" evidence="1">
    <location>
        <begin position="749"/>
        <end position="797"/>
    </location>
</feature>
<feature type="compositionally biased region" description="Low complexity" evidence="1">
    <location>
        <begin position="575"/>
        <end position="591"/>
    </location>
</feature>
<dbReference type="PANTHER" id="PTHR36516:SF5">
    <property type="entry name" value="DOMON DOMAIN-CONTAINING PROTEIN"/>
    <property type="match status" value="1"/>
</dbReference>
<feature type="domain" description="DOMON" evidence="2">
    <location>
        <begin position="245"/>
        <end position="373"/>
    </location>
</feature>
<evidence type="ECO:0000259" key="2">
    <source>
        <dbReference type="PROSITE" id="PS50836"/>
    </source>
</evidence>
<proteinExistence type="predicted"/>
<feature type="region of interest" description="Disordered" evidence="1">
    <location>
        <begin position="406"/>
        <end position="445"/>
    </location>
</feature>
<keyword evidence="4" id="KW-1185">Reference proteome</keyword>
<name>A0AAD4NET6_9BILA</name>
<feature type="compositionally biased region" description="Low complexity" evidence="1">
    <location>
        <begin position="525"/>
        <end position="544"/>
    </location>
</feature>
<organism evidence="3 4">
    <name type="scientific">Ditylenchus destructor</name>
    <dbReference type="NCBI Taxonomy" id="166010"/>
    <lineage>
        <taxon>Eukaryota</taxon>
        <taxon>Metazoa</taxon>
        <taxon>Ecdysozoa</taxon>
        <taxon>Nematoda</taxon>
        <taxon>Chromadorea</taxon>
        <taxon>Rhabditida</taxon>
        <taxon>Tylenchina</taxon>
        <taxon>Tylenchomorpha</taxon>
        <taxon>Sphaerularioidea</taxon>
        <taxon>Anguinidae</taxon>
        <taxon>Anguininae</taxon>
        <taxon>Ditylenchus</taxon>
    </lineage>
</organism>
<feature type="region of interest" description="Disordered" evidence="1">
    <location>
        <begin position="660"/>
        <end position="797"/>
    </location>
</feature>
<feature type="compositionally biased region" description="Low complexity" evidence="1">
    <location>
        <begin position="667"/>
        <end position="681"/>
    </location>
</feature>
<feature type="region of interest" description="Disordered" evidence="1">
    <location>
        <begin position="567"/>
        <end position="591"/>
    </location>
</feature>
<dbReference type="Pfam" id="PF03351">
    <property type="entry name" value="DOMON"/>
    <property type="match status" value="2"/>
</dbReference>
<evidence type="ECO:0000256" key="1">
    <source>
        <dbReference type="SAM" id="MobiDB-lite"/>
    </source>
</evidence>